<protein>
    <submittedName>
        <fullName evidence="2">Uncharacterized protein</fullName>
    </submittedName>
</protein>
<evidence type="ECO:0000313" key="2">
    <source>
        <dbReference type="EMBL" id="VAW67338.1"/>
    </source>
</evidence>
<evidence type="ECO:0000256" key="1">
    <source>
        <dbReference type="SAM" id="MobiDB-lite"/>
    </source>
</evidence>
<proteinExistence type="predicted"/>
<reference evidence="2" key="1">
    <citation type="submission" date="2018-06" db="EMBL/GenBank/DDBJ databases">
        <authorList>
            <person name="Zhirakovskaya E."/>
        </authorList>
    </citation>
    <scope>NUCLEOTIDE SEQUENCE</scope>
</reference>
<sequence length="233" mass="26172">MYALENKSNEYSCKTDANSIIQKKVSGKTVFRFNDNRPRSILQKKRSGIKDDKAQLEQPSALPHIPDNRPLTPVQRAVQKSTAPWGPTKGQWVTTLNTSVGYATREEAQAAEQRIIDERIIAEENAWQAKAQEVAWVFKDAAGRLTAHFNDGWGASYGITSYDDLRIYIENNVNLDEESEGNNTIDLGQKQNSNEHISKNCDIKYNATPFTVTVGSITRQVVKREVYHCGPAN</sequence>
<gene>
    <name evidence="2" type="ORF">MNBD_GAMMA08-2049</name>
</gene>
<organism evidence="2">
    <name type="scientific">hydrothermal vent metagenome</name>
    <dbReference type="NCBI Taxonomy" id="652676"/>
    <lineage>
        <taxon>unclassified sequences</taxon>
        <taxon>metagenomes</taxon>
        <taxon>ecological metagenomes</taxon>
    </lineage>
</organism>
<dbReference type="EMBL" id="UOFH01000381">
    <property type="protein sequence ID" value="VAW67338.1"/>
    <property type="molecule type" value="Genomic_DNA"/>
</dbReference>
<dbReference type="AlphaFoldDB" id="A0A3B0XGA9"/>
<feature type="region of interest" description="Disordered" evidence="1">
    <location>
        <begin position="45"/>
        <end position="71"/>
    </location>
</feature>
<accession>A0A3B0XGA9</accession>
<name>A0A3B0XGA9_9ZZZZ</name>